<dbReference type="AlphaFoldDB" id="A0A9D5D275"/>
<sequence length="112" mass="12434">MPAMNRRLRRDHLHRFLRPGALARLRDSRVSAWSPRSGPKAPLLFPSFPPSPPSPSPDQIDGFPCFAVRTSGPRHPQRKRLAASKPFFLAPSLTTPSSPDPSDRVLDFIGVD</sequence>
<dbReference type="EMBL" id="JAGGNH010000002">
    <property type="protein sequence ID" value="KAJ0983092.1"/>
    <property type="molecule type" value="Genomic_DNA"/>
</dbReference>
<evidence type="ECO:0000313" key="3">
    <source>
        <dbReference type="Proteomes" id="UP001085076"/>
    </source>
</evidence>
<evidence type="ECO:0000256" key="1">
    <source>
        <dbReference type="SAM" id="MobiDB-lite"/>
    </source>
</evidence>
<dbReference type="PANTHER" id="PTHR35495:SF1">
    <property type="entry name" value="OS06G0679600 PROTEIN"/>
    <property type="match status" value="1"/>
</dbReference>
<feature type="region of interest" description="Disordered" evidence="1">
    <location>
        <begin position="27"/>
        <end position="62"/>
    </location>
</feature>
<name>A0A9D5D275_9LILI</name>
<gene>
    <name evidence="2" type="ORF">J5N97_011347</name>
</gene>
<accession>A0A9D5D275</accession>
<feature type="compositionally biased region" description="Pro residues" evidence="1">
    <location>
        <begin position="47"/>
        <end position="56"/>
    </location>
</feature>
<keyword evidence="3" id="KW-1185">Reference proteome</keyword>
<reference evidence="2" key="2">
    <citation type="journal article" date="2022" name="Hortic Res">
        <title>The genome of Dioscorea zingiberensis sheds light on the biosynthesis, origin and evolution of the medicinally important diosgenin saponins.</title>
        <authorList>
            <person name="Li Y."/>
            <person name="Tan C."/>
            <person name="Li Z."/>
            <person name="Guo J."/>
            <person name="Li S."/>
            <person name="Chen X."/>
            <person name="Wang C."/>
            <person name="Dai X."/>
            <person name="Yang H."/>
            <person name="Song W."/>
            <person name="Hou L."/>
            <person name="Xu J."/>
            <person name="Tong Z."/>
            <person name="Xu A."/>
            <person name="Yuan X."/>
            <person name="Wang W."/>
            <person name="Yang Q."/>
            <person name="Chen L."/>
            <person name="Sun Z."/>
            <person name="Wang K."/>
            <person name="Pan B."/>
            <person name="Chen J."/>
            <person name="Bao Y."/>
            <person name="Liu F."/>
            <person name="Qi X."/>
            <person name="Gang D.R."/>
            <person name="Wen J."/>
            <person name="Li J."/>
        </authorList>
    </citation>
    <scope>NUCLEOTIDE SEQUENCE</scope>
    <source>
        <strain evidence="2">Dzin_1.0</strain>
    </source>
</reference>
<feature type="region of interest" description="Disordered" evidence="1">
    <location>
        <begin position="92"/>
        <end position="112"/>
    </location>
</feature>
<comment type="caution">
    <text evidence="2">The sequence shown here is derived from an EMBL/GenBank/DDBJ whole genome shotgun (WGS) entry which is preliminary data.</text>
</comment>
<dbReference type="PANTHER" id="PTHR35495">
    <property type="entry name" value="OS06G0679600 PROTEIN"/>
    <property type="match status" value="1"/>
</dbReference>
<protein>
    <submittedName>
        <fullName evidence="2">Uncharacterized protein</fullName>
    </submittedName>
</protein>
<dbReference type="Proteomes" id="UP001085076">
    <property type="component" value="Miscellaneous, Linkage group lg02"/>
</dbReference>
<reference evidence="2" key="1">
    <citation type="submission" date="2021-03" db="EMBL/GenBank/DDBJ databases">
        <authorList>
            <person name="Li Z."/>
            <person name="Yang C."/>
        </authorList>
    </citation>
    <scope>NUCLEOTIDE SEQUENCE</scope>
    <source>
        <strain evidence="2">Dzin_1.0</strain>
        <tissue evidence="2">Leaf</tissue>
    </source>
</reference>
<proteinExistence type="predicted"/>
<evidence type="ECO:0000313" key="2">
    <source>
        <dbReference type="EMBL" id="KAJ0983092.1"/>
    </source>
</evidence>
<dbReference type="OrthoDB" id="1924680at2759"/>
<organism evidence="2 3">
    <name type="scientific">Dioscorea zingiberensis</name>
    <dbReference type="NCBI Taxonomy" id="325984"/>
    <lineage>
        <taxon>Eukaryota</taxon>
        <taxon>Viridiplantae</taxon>
        <taxon>Streptophyta</taxon>
        <taxon>Embryophyta</taxon>
        <taxon>Tracheophyta</taxon>
        <taxon>Spermatophyta</taxon>
        <taxon>Magnoliopsida</taxon>
        <taxon>Liliopsida</taxon>
        <taxon>Dioscoreales</taxon>
        <taxon>Dioscoreaceae</taxon>
        <taxon>Dioscorea</taxon>
    </lineage>
</organism>